<keyword evidence="9" id="KW-0961">Cell wall biogenesis/degradation</keyword>
<dbReference type="InterPro" id="IPR013815">
    <property type="entry name" value="ATP_grasp_subdomain_1"/>
</dbReference>
<dbReference type="NCBIfam" id="NF002378">
    <property type="entry name" value="PRK01372.1"/>
    <property type="match status" value="1"/>
</dbReference>
<dbReference type="InterPro" id="IPR011127">
    <property type="entry name" value="Dala_Dala_lig_N"/>
</dbReference>
<dbReference type="InterPro" id="IPR011095">
    <property type="entry name" value="Dala_Dala_lig_C"/>
</dbReference>
<comment type="similarity">
    <text evidence="2">Belongs to the D-alanine--D-alanine ligase family.</text>
</comment>
<dbReference type="PANTHER" id="PTHR23132:SF23">
    <property type="entry name" value="D-ALANINE--D-ALANINE LIGASE B"/>
    <property type="match status" value="1"/>
</dbReference>
<dbReference type="GO" id="GO:0008716">
    <property type="term" value="F:D-alanine-D-alanine ligase activity"/>
    <property type="evidence" value="ECO:0007669"/>
    <property type="project" value="InterPro"/>
</dbReference>
<sequence length="291" mass="32548">VSVLMGGASAEREVSIKTGSAVIKACKELGYTATPIEFYDDYKSLLTEIKFSDIVFNALHGTTGEDGTIQLWLEKYNISYTGSNSDASRTCMNKDQSKKIVRENNFLTPDWFLMDKNIELSKIKFPCIVKPNAQGSTFGLSMVENKDALERAISLASEYDRDVLIENYIKGREITVGILDMEPLPIVEIVPKHQIYDYECKYNPGMSKYLCPANIDKSLTNKIKRDSIEIFKILGCSGYGRLDFILDDGEYHFLELNTLPGMTSTSLLPIAAKNSGLLFTQLISKIIEVSI</sequence>
<dbReference type="AlphaFoldDB" id="A0A381S7Q8"/>
<accession>A0A381S7Q8</accession>
<dbReference type="Gene3D" id="3.30.470.20">
    <property type="entry name" value="ATP-grasp fold, B domain"/>
    <property type="match status" value="1"/>
</dbReference>
<dbReference type="Gene3D" id="3.30.1490.20">
    <property type="entry name" value="ATP-grasp fold, A domain"/>
    <property type="match status" value="1"/>
</dbReference>
<reference evidence="11" key="1">
    <citation type="submission" date="2018-05" db="EMBL/GenBank/DDBJ databases">
        <authorList>
            <person name="Lanie J.A."/>
            <person name="Ng W.-L."/>
            <person name="Kazmierczak K.M."/>
            <person name="Andrzejewski T.M."/>
            <person name="Davidsen T.M."/>
            <person name="Wayne K.J."/>
            <person name="Tettelin H."/>
            <person name="Glass J.I."/>
            <person name="Rusch D."/>
            <person name="Podicherti R."/>
            <person name="Tsui H.-C.T."/>
            <person name="Winkler M.E."/>
        </authorList>
    </citation>
    <scope>NUCLEOTIDE SEQUENCE</scope>
</reference>
<keyword evidence="5" id="KW-0547">Nucleotide-binding</keyword>
<dbReference type="InterPro" id="IPR000291">
    <property type="entry name" value="D-Ala_lig_Van_CS"/>
</dbReference>
<dbReference type="GO" id="GO:0046872">
    <property type="term" value="F:metal ion binding"/>
    <property type="evidence" value="ECO:0007669"/>
    <property type="project" value="InterPro"/>
</dbReference>
<evidence type="ECO:0000256" key="9">
    <source>
        <dbReference type="ARBA" id="ARBA00023316"/>
    </source>
</evidence>
<dbReference type="GO" id="GO:0009252">
    <property type="term" value="P:peptidoglycan biosynthetic process"/>
    <property type="evidence" value="ECO:0007669"/>
    <property type="project" value="UniProtKB-KW"/>
</dbReference>
<keyword evidence="7" id="KW-0133">Cell shape</keyword>
<dbReference type="PROSITE" id="PS50975">
    <property type="entry name" value="ATP_GRASP"/>
    <property type="match status" value="1"/>
</dbReference>
<evidence type="ECO:0000256" key="6">
    <source>
        <dbReference type="ARBA" id="ARBA00022840"/>
    </source>
</evidence>
<evidence type="ECO:0000256" key="7">
    <source>
        <dbReference type="ARBA" id="ARBA00022960"/>
    </source>
</evidence>
<evidence type="ECO:0000256" key="1">
    <source>
        <dbReference type="ARBA" id="ARBA00004496"/>
    </source>
</evidence>
<dbReference type="InterPro" id="IPR016185">
    <property type="entry name" value="PreATP-grasp_dom_sf"/>
</dbReference>
<gene>
    <name evidence="11" type="ORF">METZ01_LOCUS51111</name>
</gene>
<dbReference type="NCBIfam" id="TIGR01205">
    <property type="entry name" value="D_ala_D_alaTIGR"/>
    <property type="match status" value="1"/>
</dbReference>
<organism evidence="11">
    <name type="scientific">marine metagenome</name>
    <dbReference type="NCBI Taxonomy" id="408172"/>
    <lineage>
        <taxon>unclassified sequences</taxon>
        <taxon>metagenomes</taxon>
        <taxon>ecological metagenomes</taxon>
    </lineage>
</organism>
<dbReference type="GO" id="GO:0005737">
    <property type="term" value="C:cytoplasm"/>
    <property type="evidence" value="ECO:0007669"/>
    <property type="project" value="UniProtKB-SubCell"/>
</dbReference>
<keyword evidence="8" id="KW-0573">Peptidoglycan synthesis</keyword>
<dbReference type="PIRSF" id="PIRSF039102">
    <property type="entry name" value="Ddl/VanB"/>
    <property type="match status" value="1"/>
</dbReference>
<keyword evidence="6" id="KW-0067">ATP-binding</keyword>
<keyword evidence="4" id="KW-0436">Ligase</keyword>
<evidence type="ECO:0000256" key="3">
    <source>
        <dbReference type="ARBA" id="ARBA00022490"/>
    </source>
</evidence>
<dbReference type="HAMAP" id="MF_00047">
    <property type="entry name" value="Dala_Dala_lig"/>
    <property type="match status" value="1"/>
</dbReference>
<evidence type="ECO:0000256" key="2">
    <source>
        <dbReference type="ARBA" id="ARBA00010871"/>
    </source>
</evidence>
<dbReference type="SUPFAM" id="SSF56059">
    <property type="entry name" value="Glutathione synthetase ATP-binding domain-like"/>
    <property type="match status" value="1"/>
</dbReference>
<evidence type="ECO:0000256" key="5">
    <source>
        <dbReference type="ARBA" id="ARBA00022741"/>
    </source>
</evidence>
<comment type="subcellular location">
    <subcellularLocation>
        <location evidence="1">Cytoplasm</location>
    </subcellularLocation>
</comment>
<dbReference type="Pfam" id="PF01820">
    <property type="entry name" value="Dala_Dala_lig_N"/>
    <property type="match status" value="1"/>
</dbReference>
<name>A0A381S7Q8_9ZZZZ</name>
<feature type="non-terminal residue" evidence="11">
    <location>
        <position position="1"/>
    </location>
</feature>
<feature type="domain" description="ATP-grasp" evidence="10">
    <location>
        <begin position="98"/>
        <end position="288"/>
    </location>
</feature>
<evidence type="ECO:0000259" key="10">
    <source>
        <dbReference type="PROSITE" id="PS50975"/>
    </source>
</evidence>
<dbReference type="PROSITE" id="PS00844">
    <property type="entry name" value="DALA_DALA_LIGASE_2"/>
    <property type="match status" value="1"/>
</dbReference>
<dbReference type="InterPro" id="IPR005905">
    <property type="entry name" value="D_ala_D_ala"/>
</dbReference>
<protein>
    <recommendedName>
        <fullName evidence="10">ATP-grasp domain-containing protein</fullName>
    </recommendedName>
</protein>
<dbReference type="InterPro" id="IPR011761">
    <property type="entry name" value="ATP-grasp"/>
</dbReference>
<evidence type="ECO:0000313" key="11">
    <source>
        <dbReference type="EMBL" id="SUZ98257.1"/>
    </source>
</evidence>
<dbReference type="Pfam" id="PF07478">
    <property type="entry name" value="Dala_Dala_lig_C"/>
    <property type="match status" value="1"/>
</dbReference>
<dbReference type="GO" id="GO:0005524">
    <property type="term" value="F:ATP binding"/>
    <property type="evidence" value="ECO:0007669"/>
    <property type="project" value="UniProtKB-KW"/>
</dbReference>
<dbReference type="GO" id="GO:0008360">
    <property type="term" value="P:regulation of cell shape"/>
    <property type="evidence" value="ECO:0007669"/>
    <property type="project" value="UniProtKB-KW"/>
</dbReference>
<dbReference type="GO" id="GO:0071555">
    <property type="term" value="P:cell wall organization"/>
    <property type="evidence" value="ECO:0007669"/>
    <property type="project" value="UniProtKB-KW"/>
</dbReference>
<dbReference type="Gene3D" id="3.40.50.20">
    <property type="match status" value="1"/>
</dbReference>
<dbReference type="SUPFAM" id="SSF52440">
    <property type="entry name" value="PreATP-grasp domain"/>
    <property type="match status" value="1"/>
</dbReference>
<proteinExistence type="inferred from homology"/>
<evidence type="ECO:0000256" key="8">
    <source>
        <dbReference type="ARBA" id="ARBA00022984"/>
    </source>
</evidence>
<dbReference type="EMBL" id="UINC01002586">
    <property type="protein sequence ID" value="SUZ98257.1"/>
    <property type="molecule type" value="Genomic_DNA"/>
</dbReference>
<evidence type="ECO:0000256" key="4">
    <source>
        <dbReference type="ARBA" id="ARBA00022598"/>
    </source>
</evidence>
<keyword evidence="3" id="KW-0963">Cytoplasm</keyword>
<dbReference type="PANTHER" id="PTHR23132">
    <property type="entry name" value="D-ALANINE--D-ALANINE LIGASE"/>
    <property type="match status" value="1"/>
</dbReference>